<feature type="transmembrane region" description="Helical" evidence="6">
    <location>
        <begin position="224"/>
        <end position="242"/>
    </location>
</feature>
<dbReference type="InterPro" id="IPR007016">
    <property type="entry name" value="O-antigen_ligase-rel_domated"/>
</dbReference>
<reference evidence="8" key="2">
    <citation type="submission" date="2020-09" db="EMBL/GenBank/DDBJ databases">
        <authorList>
            <person name="Sun Q."/>
            <person name="Kim S."/>
        </authorList>
    </citation>
    <scope>NUCLEOTIDE SEQUENCE</scope>
    <source>
        <strain evidence="8">KCTC 42097</strain>
    </source>
</reference>
<dbReference type="EMBL" id="BMZO01000005">
    <property type="protein sequence ID" value="GHC70117.1"/>
    <property type="molecule type" value="Genomic_DNA"/>
</dbReference>
<evidence type="ECO:0000256" key="5">
    <source>
        <dbReference type="SAM" id="MobiDB-lite"/>
    </source>
</evidence>
<dbReference type="RefSeq" id="WP_189489498.1">
    <property type="nucleotide sequence ID" value="NZ_BMZO01000005.1"/>
</dbReference>
<evidence type="ECO:0000256" key="6">
    <source>
        <dbReference type="SAM" id="Phobius"/>
    </source>
</evidence>
<feature type="transmembrane region" description="Helical" evidence="6">
    <location>
        <begin position="87"/>
        <end position="107"/>
    </location>
</feature>
<feature type="transmembrane region" description="Helical" evidence="6">
    <location>
        <begin position="331"/>
        <end position="352"/>
    </location>
</feature>
<proteinExistence type="predicted"/>
<evidence type="ECO:0000313" key="9">
    <source>
        <dbReference type="Proteomes" id="UP000641137"/>
    </source>
</evidence>
<keyword evidence="2 6" id="KW-0812">Transmembrane</keyword>
<feature type="compositionally biased region" description="Low complexity" evidence="5">
    <location>
        <begin position="416"/>
        <end position="428"/>
    </location>
</feature>
<feature type="transmembrane region" description="Helical" evidence="6">
    <location>
        <begin position="114"/>
        <end position="134"/>
    </location>
</feature>
<dbReference type="AlphaFoldDB" id="A0A8J3DGS3"/>
<comment type="subcellular location">
    <subcellularLocation>
        <location evidence="1">Membrane</location>
        <topology evidence="1">Multi-pass membrane protein</topology>
    </subcellularLocation>
</comment>
<evidence type="ECO:0000256" key="4">
    <source>
        <dbReference type="ARBA" id="ARBA00023136"/>
    </source>
</evidence>
<dbReference type="Proteomes" id="UP000641137">
    <property type="component" value="Unassembled WGS sequence"/>
</dbReference>
<sequence length="439" mass="48826">MLKKFMLFRRGLDPILLTIAVACFGVKLVPDKIILGIFCGIGLYLIIVRHRACRLIDRRYAFAAVAYGITVVTLGFVHGEVEANARWIAYPLYFLGAILLWPGTVLVRDPLRQIALGARLGLLFSIVWVLYEYWINSARIGFGGNAANAAFVIAALAILARFEVRDAPRFLPNSVLWFYLAMFPVIMTGTRSVLPLFVIVALVDLYIACKEFSVQRSGWTKPKAALSLIAIAVIAGTGFYTSDMIDQRLNYTIQEIDSLAEGTVLDTPPTGLEIRVALWKGALDVVAEHPVSGMGAVQSMRQILDGIPVQQLGHYKNFIHVHFFLLDELRIRGTIGLVFQLIFFIVVFARLFRDGTPNIRINSFIFLALLLLYGAMHGLLLGDRNIGVMVLFFFATLGDIRRKELRMRRTVTEVSPLSYDGSSSSPDGGELRPSSGRHV</sequence>
<comment type="caution">
    <text evidence="8">The sequence shown here is derived from an EMBL/GenBank/DDBJ whole genome shotgun (WGS) entry which is preliminary data.</text>
</comment>
<feature type="domain" description="O-antigen ligase-related" evidence="7">
    <location>
        <begin position="180"/>
        <end position="339"/>
    </location>
</feature>
<feature type="transmembrane region" description="Helical" evidence="6">
    <location>
        <begin position="359"/>
        <end position="376"/>
    </location>
</feature>
<keyword evidence="4 6" id="KW-0472">Membrane</keyword>
<feature type="transmembrane region" description="Helical" evidence="6">
    <location>
        <begin position="60"/>
        <end position="81"/>
    </location>
</feature>
<dbReference type="GO" id="GO:0016020">
    <property type="term" value="C:membrane"/>
    <property type="evidence" value="ECO:0007669"/>
    <property type="project" value="UniProtKB-SubCell"/>
</dbReference>
<gene>
    <name evidence="8" type="ORF">GCM10010136_16130</name>
</gene>
<keyword evidence="9" id="KW-1185">Reference proteome</keyword>
<name>A0A8J3DGS3_9HYPH</name>
<protein>
    <recommendedName>
        <fullName evidence="7">O-antigen ligase-related domain-containing protein</fullName>
    </recommendedName>
</protein>
<keyword evidence="3 6" id="KW-1133">Transmembrane helix</keyword>
<evidence type="ECO:0000256" key="2">
    <source>
        <dbReference type="ARBA" id="ARBA00022692"/>
    </source>
</evidence>
<reference evidence="8" key="1">
    <citation type="journal article" date="2014" name="Int. J. Syst. Evol. Microbiol.">
        <title>Complete genome sequence of Corynebacterium casei LMG S-19264T (=DSM 44701T), isolated from a smear-ripened cheese.</title>
        <authorList>
            <consortium name="US DOE Joint Genome Institute (JGI-PGF)"/>
            <person name="Walter F."/>
            <person name="Albersmeier A."/>
            <person name="Kalinowski J."/>
            <person name="Ruckert C."/>
        </authorList>
    </citation>
    <scope>NUCLEOTIDE SEQUENCE</scope>
    <source>
        <strain evidence="8">KCTC 42097</strain>
    </source>
</reference>
<evidence type="ECO:0000259" key="7">
    <source>
        <dbReference type="Pfam" id="PF04932"/>
    </source>
</evidence>
<evidence type="ECO:0000256" key="1">
    <source>
        <dbReference type="ARBA" id="ARBA00004141"/>
    </source>
</evidence>
<evidence type="ECO:0000256" key="3">
    <source>
        <dbReference type="ARBA" id="ARBA00022989"/>
    </source>
</evidence>
<accession>A0A8J3DGS3</accession>
<dbReference type="Pfam" id="PF04932">
    <property type="entry name" value="Wzy_C"/>
    <property type="match status" value="1"/>
</dbReference>
<organism evidence="8 9">
    <name type="scientific">Limoniibacter endophyticus</name>
    <dbReference type="NCBI Taxonomy" id="1565040"/>
    <lineage>
        <taxon>Bacteria</taxon>
        <taxon>Pseudomonadati</taxon>
        <taxon>Pseudomonadota</taxon>
        <taxon>Alphaproteobacteria</taxon>
        <taxon>Hyphomicrobiales</taxon>
        <taxon>Bartonellaceae</taxon>
        <taxon>Limoniibacter</taxon>
    </lineage>
</organism>
<feature type="region of interest" description="Disordered" evidence="5">
    <location>
        <begin position="416"/>
        <end position="439"/>
    </location>
</feature>
<feature type="transmembrane region" description="Helical" evidence="6">
    <location>
        <begin position="7"/>
        <end position="27"/>
    </location>
</feature>
<feature type="transmembrane region" description="Helical" evidence="6">
    <location>
        <begin position="382"/>
        <end position="400"/>
    </location>
</feature>
<evidence type="ECO:0000313" key="8">
    <source>
        <dbReference type="EMBL" id="GHC70117.1"/>
    </source>
</evidence>